<dbReference type="UniPathway" id="UPA00588">
    <property type="reaction ID" value="UER00646"/>
</dbReference>
<evidence type="ECO:0000256" key="7">
    <source>
        <dbReference type="ARBA" id="ARBA00011893"/>
    </source>
</evidence>
<dbReference type="EMBL" id="FAXA01000246">
    <property type="protein sequence ID" value="CUV04867.1"/>
    <property type="molecule type" value="Genomic_DNA"/>
</dbReference>
<dbReference type="EC" id="2.4.2.7" evidence="7"/>
<comment type="similarity">
    <text evidence="5">Belongs to the purine/pyrimidine phosphoribosyltransferase family.</text>
</comment>
<dbReference type="Pfam" id="PF00156">
    <property type="entry name" value="Pribosyltran"/>
    <property type="match status" value="1"/>
</dbReference>
<evidence type="ECO:0000256" key="8">
    <source>
        <dbReference type="ARBA" id="ARBA00022490"/>
    </source>
</evidence>
<evidence type="ECO:0000256" key="5">
    <source>
        <dbReference type="ARBA" id="ARBA00008391"/>
    </source>
</evidence>
<dbReference type="GO" id="GO:0006168">
    <property type="term" value="P:adenine salvage"/>
    <property type="evidence" value="ECO:0007669"/>
    <property type="project" value="InterPro"/>
</dbReference>
<evidence type="ECO:0000256" key="4">
    <source>
        <dbReference type="ARBA" id="ARBA00004659"/>
    </source>
</evidence>
<keyword evidence="8" id="KW-0963">Cytoplasm</keyword>
<dbReference type="PANTHER" id="PTHR32315:SF3">
    <property type="entry name" value="ADENINE PHOSPHORIBOSYLTRANSFERASE"/>
    <property type="match status" value="1"/>
</dbReference>
<organism evidence="13">
    <name type="scientific">hydrothermal vent metagenome</name>
    <dbReference type="NCBI Taxonomy" id="652676"/>
    <lineage>
        <taxon>unclassified sequences</taxon>
        <taxon>metagenomes</taxon>
        <taxon>ecological metagenomes</taxon>
    </lineage>
</organism>
<sequence length="170" mass="18538">MDLKDYIRDVLDFPEPGILFKDITPLLGDAKAFNHTISRLVEHYKDFDFDAIVPVESRGFLFGAPLAHALGKAIVPVRKPGKLPAATLSVDYELEYGSNTLEIHADGLKKDQKILIIDDLLATGGTLAASAKLVEMAGGVVSEIAVIIELAFLEGRKNLSAYNIHSMLVY</sequence>
<dbReference type="GO" id="GO:0005737">
    <property type="term" value="C:cytoplasm"/>
    <property type="evidence" value="ECO:0007669"/>
    <property type="project" value="UniProtKB-SubCell"/>
</dbReference>
<dbReference type="CDD" id="cd06223">
    <property type="entry name" value="PRTases_typeI"/>
    <property type="match status" value="1"/>
</dbReference>
<dbReference type="GO" id="GO:0006166">
    <property type="term" value="P:purine ribonucleoside salvage"/>
    <property type="evidence" value="ECO:0007669"/>
    <property type="project" value="UniProtKB-KW"/>
</dbReference>
<evidence type="ECO:0000256" key="6">
    <source>
        <dbReference type="ARBA" id="ARBA00011738"/>
    </source>
</evidence>
<dbReference type="FunFam" id="3.40.50.2020:FF:000004">
    <property type="entry name" value="Adenine phosphoribosyltransferase"/>
    <property type="match status" value="1"/>
</dbReference>
<keyword evidence="9 13" id="KW-0328">Glycosyltransferase</keyword>
<dbReference type="InterPro" id="IPR000836">
    <property type="entry name" value="PRTase_dom"/>
</dbReference>
<dbReference type="InterPro" id="IPR029057">
    <property type="entry name" value="PRTase-like"/>
</dbReference>
<keyword evidence="10 13" id="KW-0808">Transferase</keyword>
<comment type="catalytic activity">
    <reaction evidence="1">
        <text>AMP + diphosphate = 5-phospho-alpha-D-ribose 1-diphosphate + adenine</text>
        <dbReference type="Rhea" id="RHEA:16609"/>
        <dbReference type="ChEBI" id="CHEBI:16708"/>
        <dbReference type="ChEBI" id="CHEBI:33019"/>
        <dbReference type="ChEBI" id="CHEBI:58017"/>
        <dbReference type="ChEBI" id="CHEBI:456215"/>
        <dbReference type="EC" id="2.4.2.7"/>
    </reaction>
</comment>
<name>A0A160VC27_9ZZZZ</name>
<evidence type="ECO:0000256" key="11">
    <source>
        <dbReference type="ARBA" id="ARBA00022726"/>
    </source>
</evidence>
<comment type="subcellular location">
    <subcellularLocation>
        <location evidence="3">Cytoplasm</location>
    </subcellularLocation>
</comment>
<evidence type="ECO:0000256" key="9">
    <source>
        <dbReference type="ARBA" id="ARBA00022676"/>
    </source>
</evidence>
<dbReference type="HAMAP" id="MF_00004">
    <property type="entry name" value="Aden_phosphoribosyltr"/>
    <property type="match status" value="1"/>
</dbReference>
<evidence type="ECO:0000256" key="3">
    <source>
        <dbReference type="ARBA" id="ARBA00004496"/>
    </source>
</evidence>
<dbReference type="GO" id="GO:0044209">
    <property type="term" value="P:AMP salvage"/>
    <property type="evidence" value="ECO:0007669"/>
    <property type="project" value="UniProtKB-UniPathway"/>
</dbReference>
<gene>
    <name evidence="13" type="ORF">MGWOODY_Clf769</name>
</gene>
<evidence type="ECO:0000256" key="10">
    <source>
        <dbReference type="ARBA" id="ARBA00022679"/>
    </source>
</evidence>
<dbReference type="GO" id="GO:0016208">
    <property type="term" value="F:AMP binding"/>
    <property type="evidence" value="ECO:0007669"/>
    <property type="project" value="TreeGrafter"/>
</dbReference>
<evidence type="ECO:0000256" key="1">
    <source>
        <dbReference type="ARBA" id="ARBA00000868"/>
    </source>
</evidence>
<dbReference type="NCBIfam" id="TIGR01090">
    <property type="entry name" value="apt"/>
    <property type="match status" value="1"/>
</dbReference>
<dbReference type="InterPro" id="IPR005764">
    <property type="entry name" value="Ade_phspho_trans"/>
</dbReference>
<accession>A0A160VC27</accession>
<dbReference type="Gene3D" id="3.40.50.2020">
    <property type="match status" value="1"/>
</dbReference>
<keyword evidence="11" id="KW-0660">Purine salvage</keyword>
<evidence type="ECO:0000256" key="2">
    <source>
        <dbReference type="ARBA" id="ARBA00003968"/>
    </source>
</evidence>
<comment type="function">
    <text evidence="2">Catalyzes a salvage reaction resulting in the formation of AMP, that is energically less costly than de novo synthesis.</text>
</comment>
<reference evidence="13" key="1">
    <citation type="submission" date="2015-10" db="EMBL/GenBank/DDBJ databases">
        <authorList>
            <person name="Gilbert D.G."/>
        </authorList>
    </citation>
    <scope>NUCLEOTIDE SEQUENCE</scope>
</reference>
<dbReference type="GO" id="GO:0002055">
    <property type="term" value="F:adenine binding"/>
    <property type="evidence" value="ECO:0007669"/>
    <property type="project" value="TreeGrafter"/>
</dbReference>
<dbReference type="NCBIfam" id="NF002634">
    <property type="entry name" value="PRK02304.1-3"/>
    <property type="match status" value="1"/>
</dbReference>
<dbReference type="GO" id="GO:0003999">
    <property type="term" value="F:adenine phosphoribosyltransferase activity"/>
    <property type="evidence" value="ECO:0007669"/>
    <property type="project" value="UniProtKB-EC"/>
</dbReference>
<comment type="pathway">
    <text evidence="4">Purine metabolism; AMP biosynthesis via salvage pathway; AMP from adenine: step 1/1.</text>
</comment>
<comment type="subunit">
    <text evidence="6">Homodimer.</text>
</comment>
<protein>
    <recommendedName>
        <fullName evidence="7">adenine phosphoribosyltransferase</fullName>
        <ecNumber evidence="7">2.4.2.7</ecNumber>
    </recommendedName>
</protein>
<dbReference type="NCBIfam" id="NF002636">
    <property type="entry name" value="PRK02304.1-5"/>
    <property type="match status" value="1"/>
</dbReference>
<dbReference type="SUPFAM" id="SSF53271">
    <property type="entry name" value="PRTase-like"/>
    <property type="match status" value="1"/>
</dbReference>
<evidence type="ECO:0000259" key="12">
    <source>
        <dbReference type="Pfam" id="PF00156"/>
    </source>
</evidence>
<proteinExistence type="inferred from homology"/>
<dbReference type="PANTHER" id="PTHR32315">
    <property type="entry name" value="ADENINE PHOSPHORIBOSYLTRANSFERASE"/>
    <property type="match status" value="1"/>
</dbReference>
<dbReference type="AlphaFoldDB" id="A0A160VC27"/>
<evidence type="ECO:0000313" key="13">
    <source>
        <dbReference type="EMBL" id="CUV04867.1"/>
    </source>
</evidence>
<feature type="domain" description="Phosphoribosyltransferase" evidence="12">
    <location>
        <begin position="31"/>
        <end position="149"/>
    </location>
</feature>
<dbReference type="InterPro" id="IPR050054">
    <property type="entry name" value="UPRTase/APRTase"/>
</dbReference>